<dbReference type="SFLD" id="SFLDG01129">
    <property type="entry name" value="C1.5:_HAD__Beta-PGM__Phosphata"/>
    <property type="match status" value="1"/>
</dbReference>
<dbReference type="InterPro" id="IPR006439">
    <property type="entry name" value="HAD-SF_hydro_IA"/>
</dbReference>
<dbReference type="GO" id="GO:0019120">
    <property type="term" value="F:hydrolase activity, acting on acid halide bonds, in C-halide compounds"/>
    <property type="evidence" value="ECO:0007669"/>
    <property type="project" value="InterPro"/>
</dbReference>
<dbReference type="SFLD" id="SFLDS00003">
    <property type="entry name" value="Haloacid_Dehalogenase"/>
    <property type="match status" value="1"/>
</dbReference>
<keyword evidence="2" id="KW-0378">Hydrolase</keyword>
<dbReference type="SUPFAM" id="SSF56784">
    <property type="entry name" value="HAD-like"/>
    <property type="match status" value="1"/>
</dbReference>
<evidence type="ECO:0000256" key="2">
    <source>
        <dbReference type="ARBA" id="ARBA00022801"/>
    </source>
</evidence>
<dbReference type="Gene3D" id="1.10.150.240">
    <property type="entry name" value="Putative phosphatase, domain 2"/>
    <property type="match status" value="1"/>
</dbReference>
<comment type="similarity">
    <text evidence="1">Belongs to the HAD-like hydrolase superfamily. S-2-haloalkanoic acid dehalogenase family.</text>
</comment>
<dbReference type="AlphaFoldDB" id="A0A7X6MKL2"/>
<dbReference type="NCBIfam" id="TIGR01428">
    <property type="entry name" value="HAD_type_II"/>
    <property type="match status" value="1"/>
</dbReference>
<sequence>MRPEALVFDVNETLIDIDSLQPYFGRVFGDPLVLREWFGQLVTYSMAITLAGGYTDFFTLGQGVLRMTAEVHGVEVGDDDLRGLTEAMRTMPAHPDAAEGLQRLRANGFRLVTLTNSPHRDGPTPLEQAGLAEYFEHQFSVDEQRAFKPSPALYTGVAGDLGVAPAACMMVAAHMWDTLGAQSAGFRGAFIARPGNAVLAAPGVPQPDVIASDLLQLNDILEKLS</sequence>
<dbReference type="NCBIfam" id="TIGR01493">
    <property type="entry name" value="HAD-SF-IA-v2"/>
    <property type="match status" value="1"/>
</dbReference>
<name>A0A7X6MKL2_9MYCO</name>
<reference evidence="3 4" key="1">
    <citation type="submission" date="2020-04" db="EMBL/GenBank/DDBJ databases">
        <title>MicrobeNet Type strains.</title>
        <authorList>
            <person name="Nicholson A.C."/>
        </authorList>
    </citation>
    <scope>NUCLEOTIDE SEQUENCE [LARGE SCALE GENOMIC DNA]</scope>
    <source>
        <strain evidence="3 4">ATCC 700731</strain>
    </source>
</reference>
<evidence type="ECO:0000313" key="4">
    <source>
        <dbReference type="Proteomes" id="UP000518188"/>
    </source>
</evidence>
<accession>A0A7X6MKL2</accession>
<dbReference type="InterPro" id="IPR023198">
    <property type="entry name" value="PGP-like_dom2"/>
</dbReference>
<gene>
    <name evidence="3" type="ORF">HGA11_05875</name>
</gene>
<protein>
    <submittedName>
        <fullName evidence="3">Haloacid dehalogenase type II</fullName>
    </submittedName>
</protein>
<dbReference type="CDD" id="cd02588">
    <property type="entry name" value="HAD_L2-DEX"/>
    <property type="match status" value="1"/>
</dbReference>
<dbReference type="PANTHER" id="PTHR43316:SF3">
    <property type="entry name" value="HALOACID DEHALOGENASE, TYPE II (AFU_ORTHOLOGUE AFUA_2G07750)-RELATED"/>
    <property type="match status" value="1"/>
</dbReference>
<dbReference type="PANTHER" id="PTHR43316">
    <property type="entry name" value="HYDROLASE, HALOACID DELAHOGENASE-RELATED"/>
    <property type="match status" value="1"/>
</dbReference>
<dbReference type="Gene3D" id="3.40.50.1000">
    <property type="entry name" value="HAD superfamily/HAD-like"/>
    <property type="match status" value="1"/>
</dbReference>
<comment type="caution">
    <text evidence="3">The sequence shown here is derived from an EMBL/GenBank/DDBJ whole genome shotgun (WGS) entry which is preliminary data.</text>
</comment>
<organism evidence="3 4">
    <name type="scientific">Mycolicibacterium septicum DSM 44393</name>
    <dbReference type="NCBI Taxonomy" id="1341646"/>
    <lineage>
        <taxon>Bacteria</taxon>
        <taxon>Bacillati</taxon>
        <taxon>Actinomycetota</taxon>
        <taxon>Actinomycetes</taxon>
        <taxon>Mycobacteriales</taxon>
        <taxon>Mycobacteriaceae</taxon>
        <taxon>Mycolicibacterium</taxon>
    </lineage>
</organism>
<dbReference type="InterPro" id="IPR036412">
    <property type="entry name" value="HAD-like_sf"/>
</dbReference>
<proteinExistence type="inferred from homology"/>
<dbReference type="PRINTS" id="PR00413">
    <property type="entry name" value="HADHALOGNASE"/>
</dbReference>
<dbReference type="Pfam" id="PF00702">
    <property type="entry name" value="Hydrolase"/>
    <property type="match status" value="1"/>
</dbReference>
<dbReference type="Proteomes" id="UP000518188">
    <property type="component" value="Unassembled WGS sequence"/>
</dbReference>
<evidence type="ECO:0000256" key="1">
    <source>
        <dbReference type="ARBA" id="ARBA00008106"/>
    </source>
</evidence>
<dbReference type="RefSeq" id="WP_044514475.1">
    <property type="nucleotide sequence ID" value="NZ_HG322951.1"/>
</dbReference>
<evidence type="ECO:0000313" key="3">
    <source>
        <dbReference type="EMBL" id="NKZ10500.1"/>
    </source>
</evidence>
<dbReference type="InterPro" id="IPR006328">
    <property type="entry name" value="2-HAD"/>
</dbReference>
<dbReference type="InterPro" id="IPR023214">
    <property type="entry name" value="HAD_sf"/>
</dbReference>
<dbReference type="InterPro" id="IPR051540">
    <property type="entry name" value="S-2-haloacid_dehalogenase"/>
</dbReference>
<dbReference type="EMBL" id="JAAXPJ010000002">
    <property type="protein sequence ID" value="NKZ10500.1"/>
    <property type="molecule type" value="Genomic_DNA"/>
</dbReference>